<feature type="transmembrane region" description="Helical" evidence="1">
    <location>
        <begin position="21"/>
        <end position="43"/>
    </location>
</feature>
<name>A0A554S7M8_9ACTN</name>
<dbReference type="RefSeq" id="WP_143913793.1">
    <property type="nucleotide sequence ID" value="NZ_VLNT01000009.1"/>
</dbReference>
<dbReference type="EMBL" id="VLNT01000009">
    <property type="protein sequence ID" value="TSD62359.1"/>
    <property type="molecule type" value="Genomic_DNA"/>
</dbReference>
<accession>A0A554S7M8</accession>
<comment type="caution">
    <text evidence="2">The sequence shown here is derived from an EMBL/GenBank/DDBJ whole genome shotgun (WGS) entry which is preliminary data.</text>
</comment>
<organism evidence="2 3">
    <name type="scientific">Aeromicrobium piscarium</name>
    <dbReference type="NCBI Taxonomy" id="2590901"/>
    <lineage>
        <taxon>Bacteria</taxon>
        <taxon>Bacillati</taxon>
        <taxon>Actinomycetota</taxon>
        <taxon>Actinomycetes</taxon>
        <taxon>Propionibacteriales</taxon>
        <taxon>Nocardioidaceae</taxon>
        <taxon>Aeromicrobium</taxon>
    </lineage>
</organism>
<dbReference type="Proteomes" id="UP000316988">
    <property type="component" value="Unassembled WGS sequence"/>
</dbReference>
<feature type="transmembrane region" description="Helical" evidence="1">
    <location>
        <begin position="55"/>
        <end position="76"/>
    </location>
</feature>
<evidence type="ECO:0000256" key="1">
    <source>
        <dbReference type="SAM" id="Phobius"/>
    </source>
</evidence>
<dbReference type="OrthoDB" id="5196985at2"/>
<keyword evidence="3" id="KW-1185">Reference proteome</keyword>
<gene>
    <name evidence="2" type="ORF">FNM00_12050</name>
</gene>
<proteinExistence type="predicted"/>
<protein>
    <submittedName>
        <fullName evidence="2">Uncharacterized protein</fullName>
    </submittedName>
</protein>
<evidence type="ECO:0000313" key="2">
    <source>
        <dbReference type="EMBL" id="TSD62359.1"/>
    </source>
</evidence>
<sequence length="86" mass="9472">MNDQQPREHPGQSKTAGAFDIRTIIGGLLGFYGVVLVIVGLFFTSDEQLAKGDGFHVNLWTGIGLLVTSAIFIAWARWRPIVVEEE</sequence>
<keyword evidence="1" id="KW-1133">Transmembrane helix</keyword>
<dbReference type="AlphaFoldDB" id="A0A554S7M8"/>
<keyword evidence="1" id="KW-0812">Transmembrane</keyword>
<evidence type="ECO:0000313" key="3">
    <source>
        <dbReference type="Proteomes" id="UP000316988"/>
    </source>
</evidence>
<keyword evidence="1" id="KW-0472">Membrane</keyword>
<reference evidence="2 3" key="1">
    <citation type="submission" date="2019-07" db="EMBL/GenBank/DDBJ databases">
        <authorList>
            <person name="Zhao L.H."/>
        </authorList>
    </citation>
    <scope>NUCLEOTIDE SEQUENCE [LARGE SCALE GENOMIC DNA]</scope>
    <source>
        <strain evidence="2 3">Co35</strain>
    </source>
</reference>